<dbReference type="EMBL" id="KV005686">
    <property type="protein sequence ID" value="KZV33752.1"/>
    <property type="molecule type" value="Genomic_DNA"/>
</dbReference>
<gene>
    <name evidence="1" type="ORF">F511_12322</name>
</gene>
<reference evidence="1 2" key="1">
    <citation type="journal article" date="2015" name="Proc. Natl. Acad. Sci. U.S.A.">
        <title>The resurrection genome of Boea hygrometrica: A blueprint for survival of dehydration.</title>
        <authorList>
            <person name="Xiao L."/>
            <person name="Yang G."/>
            <person name="Zhang L."/>
            <person name="Yang X."/>
            <person name="Zhao S."/>
            <person name="Ji Z."/>
            <person name="Zhou Q."/>
            <person name="Hu M."/>
            <person name="Wang Y."/>
            <person name="Chen M."/>
            <person name="Xu Y."/>
            <person name="Jin H."/>
            <person name="Xiao X."/>
            <person name="Hu G."/>
            <person name="Bao F."/>
            <person name="Hu Y."/>
            <person name="Wan P."/>
            <person name="Li L."/>
            <person name="Deng X."/>
            <person name="Kuang T."/>
            <person name="Xiang C."/>
            <person name="Zhu J.K."/>
            <person name="Oliver M.J."/>
            <person name="He Y."/>
        </authorList>
    </citation>
    <scope>NUCLEOTIDE SEQUENCE [LARGE SCALE GENOMIC DNA]</scope>
    <source>
        <strain evidence="2">cv. XS01</strain>
    </source>
</reference>
<organism evidence="1 2">
    <name type="scientific">Dorcoceras hygrometricum</name>
    <dbReference type="NCBI Taxonomy" id="472368"/>
    <lineage>
        <taxon>Eukaryota</taxon>
        <taxon>Viridiplantae</taxon>
        <taxon>Streptophyta</taxon>
        <taxon>Embryophyta</taxon>
        <taxon>Tracheophyta</taxon>
        <taxon>Spermatophyta</taxon>
        <taxon>Magnoliopsida</taxon>
        <taxon>eudicotyledons</taxon>
        <taxon>Gunneridae</taxon>
        <taxon>Pentapetalae</taxon>
        <taxon>asterids</taxon>
        <taxon>lamiids</taxon>
        <taxon>Lamiales</taxon>
        <taxon>Gesneriaceae</taxon>
        <taxon>Didymocarpoideae</taxon>
        <taxon>Trichosporeae</taxon>
        <taxon>Loxocarpinae</taxon>
        <taxon>Dorcoceras</taxon>
    </lineage>
</organism>
<name>A0A2Z7BHA8_9LAMI</name>
<keyword evidence="2" id="KW-1185">Reference proteome</keyword>
<evidence type="ECO:0000313" key="1">
    <source>
        <dbReference type="EMBL" id="KZV33752.1"/>
    </source>
</evidence>
<protein>
    <submittedName>
        <fullName evidence="1">Uncharacterized protein</fullName>
    </submittedName>
</protein>
<evidence type="ECO:0000313" key="2">
    <source>
        <dbReference type="Proteomes" id="UP000250235"/>
    </source>
</evidence>
<dbReference type="Proteomes" id="UP000250235">
    <property type="component" value="Unassembled WGS sequence"/>
</dbReference>
<dbReference type="AlphaFoldDB" id="A0A2Z7BHA8"/>
<proteinExistence type="predicted"/>
<sequence>MSEFSLDQVDQFRKSRFSSEEDDQFREPRFSSEQAVQLRESLFSSGNQLREDSDRSFVHRTAYSLDNTENNLEFRQRRKQLIPETTERPAQCSKTVFDLEHIRIHIRA</sequence>
<accession>A0A2Z7BHA8</accession>